<keyword evidence="1" id="KW-0221">Differentiation</keyword>
<evidence type="ECO:0000259" key="2">
    <source>
        <dbReference type="PROSITE" id="PS51644"/>
    </source>
</evidence>
<comment type="caution">
    <text evidence="3">The sequence shown here is derived from an EMBL/GenBank/DDBJ whole genome shotgun (WGS) entry which is preliminary data.</text>
</comment>
<feature type="non-terminal residue" evidence="3">
    <location>
        <position position="76"/>
    </location>
</feature>
<dbReference type="GO" id="GO:0030154">
    <property type="term" value="P:cell differentiation"/>
    <property type="evidence" value="ECO:0007669"/>
    <property type="project" value="UniProtKB-KW"/>
</dbReference>
<dbReference type="Pfam" id="PF12872">
    <property type="entry name" value="OST-HTH"/>
    <property type="match status" value="1"/>
</dbReference>
<reference evidence="3 4" key="1">
    <citation type="submission" date="2024-05" db="EMBL/GenBank/DDBJ databases">
        <title>Genome sequencing and assembly of Indian major carp, Cirrhinus mrigala (Hamilton, 1822).</title>
        <authorList>
            <person name="Mohindra V."/>
            <person name="Chowdhury L.M."/>
            <person name="Lal K."/>
            <person name="Jena J.K."/>
        </authorList>
    </citation>
    <scope>NUCLEOTIDE SEQUENCE [LARGE SCALE GENOMIC DNA]</scope>
    <source>
        <strain evidence="3">CM1030</strain>
        <tissue evidence="3">Blood</tissue>
    </source>
</reference>
<dbReference type="InterPro" id="IPR041966">
    <property type="entry name" value="LOTUS-like"/>
</dbReference>
<feature type="domain" description="HTH OST-type" evidence="2">
    <location>
        <begin position="6"/>
        <end position="76"/>
    </location>
</feature>
<keyword evidence="4" id="KW-1185">Reference proteome</keyword>
<dbReference type="Proteomes" id="UP001529510">
    <property type="component" value="Unassembled WGS sequence"/>
</dbReference>
<evidence type="ECO:0000313" key="4">
    <source>
        <dbReference type="Proteomes" id="UP001529510"/>
    </source>
</evidence>
<dbReference type="PROSITE" id="PS51644">
    <property type="entry name" value="HTH_OST"/>
    <property type="match status" value="1"/>
</dbReference>
<sequence length="76" mass="8705">MTQDQLLTGLKKDVRSLLVSAKHGLTPEQLKKDYQTMLGFPMPLRLLGFRNVLDMVKEMPDVVHLEYHLDGSIILK</sequence>
<dbReference type="Gene3D" id="3.30.420.610">
    <property type="entry name" value="LOTUS domain-like"/>
    <property type="match status" value="1"/>
</dbReference>
<evidence type="ECO:0000313" key="3">
    <source>
        <dbReference type="EMBL" id="KAL0160377.1"/>
    </source>
</evidence>
<dbReference type="AlphaFoldDB" id="A0ABD0NGF1"/>
<accession>A0ABD0NGF1</accession>
<protein>
    <recommendedName>
        <fullName evidence="2">HTH OST-type domain-containing protein</fullName>
    </recommendedName>
</protein>
<organism evidence="3 4">
    <name type="scientific">Cirrhinus mrigala</name>
    <name type="common">Mrigala</name>
    <dbReference type="NCBI Taxonomy" id="683832"/>
    <lineage>
        <taxon>Eukaryota</taxon>
        <taxon>Metazoa</taxon>
        <taxon>Chordata</taxon>
        <taxon>Craniata</taxon>
        <taxon>Vertebrata</taxon>
        <taxon>Euteleostomi</taxon>
        <taxon>Actinopterygii</taxon>
        <taxon>Neopterygii</taxon>
        <taxon>Teleostei</taxon>
        <taxon>Ostariophysi</taxon>
        <taxon>Cypriniformes</taxon>
        <taxon>Cyprinidae</taxon>
        <taxon>Labeoninae</taxon>
        <taxon>Labeonini</taxon>
        <taxon>Cirrhinus</taxon>
    </lineage>
</organism>
<evidence type="ECO:0000256" key="1">
    <source>
        <dbReference type="ARBA" id="ARBA00022782"/>
    </source>
</evidence>
<name>A0ABD0NGF1_CIRMR</name>
<dbReference type="EMBL" id="JAMKFB020000022">
    <property type="protein sequence ID" value="KAL0160377.1"/>
    <property type="molecule type" value="Genomic_DNA"/>
</dbReference>
<proteinExistence type="predicted"/>
<dbReference type="InterPro" id="IPR025605">
    <property type="entry name" value="OST-HTH/LOTUS_dom"/>
</dbReference>
<gene>
    <name evidence="3" type="ORF">M9458_044102</name>
</gene>